<sequence>MDMDVVTEISDETMFGCGNVEHGQAVATVVSAMATPVVASPSLPSFRDMVARQSPAGQRVNMISEFDVDLTDDDVVANRRRHHAVQRRAPNQLGLTVASNGGSRFDVLADVTEPQHNERKLMPTSQGNVGITLLPRVSNGLRHAVSPRTLGPNHASMHRIGDSARDVGPSFARDGGRVEAGMELRNVTMQDMDGGAQPSDGCAVVDAMVNGLAITTVVEDNIVIPSVAAKGKVVAAPSSLQ</sequence>
<keyword evidence="3" id="KW-1185">Reference proteome</keyword>
<evidence type="ECO:0000313" key="2">
    <source>
        <dbReference type="EMBL" id="KAK8533974.1"/>
    </source>
</evidence>
<gene>
    <name evidence="2" type="ORF">V6N12_047376</name>
</gene>
<name>A0ABR2DCE0_9ROSI</name>
<protein>
    <submittedName>
        <fullName evidence="2">Uncharacterized protein</fullName>
    </submittedName>
</protein>
<organism evidence="2 3">
    <name type="scientific">Hibiscus sabdariffa</name>
    <name type="common">roselle</name>
    <dbReference type="NCBI Taxonomy" id="183260"/>
    <lineage>
        <taxon>Eukaryota</taxon>
        <taxon>Viridiplantae</taxon>
        <taxon>Streptophyta</taxon>
        <taxon>Embryophyta</taxon>
        <taxon>Tracheophyta</taxon>
        <taxon>Spermatophyta</taxon>
        <taxon>Magnoliopsida</taxon>
        <taxon>eudicotyledons</taxon>
        <taxon>Gunneridae</taxon>
        <taxon>Pentapetalae</taxon>
        <taxon>rosids</taxon>
        <taxon>malvids</taxon>
        <taxon>Malvales</taxon>
        <taxon>Malvaceae</taxon>
        <taxon>Malvoideae</taxon>
        <taxon>Hibiscus</taxon>
    </lineage>
</organism>
<dbReference type="EMBL" id="JBBPBM010000032">
    <property type="protein sequence ID" value="KAK8533974.1"/>
    <property type="molecule type" value="Genomic_DNA"/>
</dbReference>
<accession>A0ABR2DCE0</accession>
<comment type="caution">
    <text evidence="2">The sequence shown here is derived from an EMBL/GenBank/DDBJ whole genome shotgun (WGS) entry which is preliminary data.</text>
</comment>
<evidence type="ECO:0000313" key="3">
    <source>
        <dbReference type="Proteomes" id="UP001472677"/>
    </source>
</evidence>
<proteinExistence type="predicted"/>
<evidence type="ECO:0000256" key="1">
    <source>
        <dbReference type="SAM" id="MobiDB-lite"/>
    </source>
</evidence>
<dbReference type="Proteomes" id="UP001472677">
    <property type="component" value="Unassembled WGS sequence"/>
</dbReference>
<feature type="region of interest" description="Disordered" evidence="1">
    <location>
        <begin position="144"/>
        <end position="169"/>
    </location>
</feature>
<reference evidence="2 3" key="1">
    <citation type="journal article" date="2024" name="G3 (Bethesda)">
        <title>Genome assembly of Hibiscus sabdariffa L. provides insights into metabolisms of medicinal natural products.</title>
        <authorList>
            <person name="Kim T."/>
        </authorList>
    </citation>
    <scope>NUCLEOTIDE SEQUENCE [LARGE SCALE GENOMIC DNA]</scope>
    <source>
        <strain evidence="2">TK-2024</strain>
        <tissue evidence="2">Old leaves</tissue>
    </source>
</reference>